<accession>A0A4E0R3C1</accession>
<name>A0A4E0R3C1_9GAMM</name>
<keyword evidence="2" id="KW-1185">Reference proteome</keyword>
<dbReference type="PANTHER" id="PTHR36573:SF1">
    <property type="entry name" value="INTERMEMBRANE PHOSPHOLIPID TRANSPORT SYSTEM BINDING PROTEIN MLAC"/>
    <property type="match status" value="1"/>
</dbReference>
<dbReference type="Gene3D" id="3.10.450.710">
    <property type="entry name" value="Tgt2/MlaC"/>
    <property type="match status" value="1"/>
</dbReference>
<dbReference type="PANTHER" id="PTHR36573">
    <property type="entry name" value="INTERMEMBRANE PHOSPHOLIPID TRANSPORT SYSTEM BINDING PROTEIN MLAC"/>
    <property type="match status" value="1"/>
</dbReference>
<gene>
    <name evidence="1" type="ORF">PN36_15515</name>
</gene>
<reference evidence="1 2" key="1">
    <citation type="journal article" date="2016" name="Front. Microbiol.">
        <title>Single-Cell (Meta-)Genomics of a Dimorphic Candidatus Thiomargarita nelsonii Reveals Genomic Plasticity.</title>
        <authorList>
            <person name="Flood B.E."/>
            <person name="Fliss P."/>
            <person name="Jones D.S."/>
            <person name="Dick G.J."/>
            <person name="Jain S."/>
            <person name="Kaster A.K."/>
            <person name="Winkel M."/>
            <person name="Mussmann M."/>
            <person name="Bailey J."/>
        </authorList>
    </citation>
    <scope>NUCLEOTIDE SEQUENCE [LARGE SCALE GENOMIC DNA]</scope>
    <source>
        <strain evidence="1">Hydrate Ridge</strain>
    </source>
</reference>
<sequence length="195" mass="22230">MIALLMAGTLNAWAADYGEAKALIEDSINEGLKTFKADPSQAYKLVDKVVLPLFDFVKMSKLVLGRNWRKATREQKKRFVIEFRALLVRTYTTALVKRAKTDIKVSVSYEKPINVRRRGCSDCIILKTHVKLSGKRPVNVDYAMYPKKGKWKVYNVSVGGVSLVTTYRNEFKNDVRTKGINGLINKIKKQNRKKS</sequence>
<evidence type="ECO:0000313" key="2">
    <source>
        <dbReference type="Proteomes" id="UP000030428"/>
    </source>
</evidence>
<evidence type="ECO:0008006" key="3">
    <source>
        <dbReference type="Google" id="ProtNLM"/>
    </source>
</evidence>
<comment type="caution">
    <text evidence="1">The sequence shown here is derived from an EMBL/GenBank/DDBJ whole genome shotgun (WGS) entry which is preliminary data.</text>
</comment>
<proteinExistence type="predicted"/>
<dbReference type="EMBL" id="JSZA02000056">
    <property type="protein sequence ID" value="TGO02951.1"/>
    <property type="molecule type" value="Genomic_DNA"/>
</dbReference>
<dbReference type="Pfam" id="PF05494">
    <property type="entry name" value="MlaC"/>
    <property type="match status" value="1"/>
</dbReference>
<protein>
    <recommendedName>
        <fullName evidence="3">Toluene tolerance</fullName>
    </recommendedName>
</protein>
<evidence type="ECO:0000313" key="1">
    <source>
        <dbReference type="EMBL" id="TGO02951.1"/>
    </source>
</evidence>
<dbReference type="PIRSF" id="PIRSF004649">
    <property type="entry name" value="MlaC"/>
    <property type="match status" value="1"/>
</dbReference>
<dbReference type="AlphaFoldDB" id="A0A4E0R3C1"/>
<dbReference type="InterPro" id="IPR042245">
    <property type="entry name" value="Tgt2/MlaC_sf"/>
</dbReference>
<dbReference type="InterPro" id="IPR008869">
    <property type="entry name" value="MlaC/ttg2D"/>
</dbReference>
<organism evidence="1 2">
    <name type="scientific">Candidatus Thiomargarita nelsonii</name>
    <dbReference type="NCBI Taxonomy" id="1003181"/>
    <lineage>
        <taxon>Bacteria</taxon>
        <taxon>Pseudomonadati</taxon>
        <taxon>Pseudomonadota</taxon>
        <taxon>Gammaproteobacteria</taxon>
        <taxon>Thiotrichales</taxon>
        <taxon>Thiotrichaceae</taxon>
        <taxon>Thiomargarita</taxon>
    </lineage>
</organism>
<dbReference type="Proteomes" id="UP000030428">
    <property type="component" value="Unassembled WGS sequence"/>
</dbReference>